<comment type="caution">
    <text evidence="4">The sequence shown here is derived from an EMBL/GenBank/DDBJ whole genome shotgun (WGS) entry which is preliminary data.</text>
</comment>
<dbReference type="InterPro" id="IPR001878">
    <property type="entry name" value="Znf_CCHC"/>
</dbReference>
<gene>
    <name evidence="4" type="ORF">Bca52824_038968</name>
</gene>
<organism evidence="4 5">
    <name type="scientific">Brassica carinata</name>
    <name type="common">Ethiopian mustard</name>
    <name type="synonym">Abyssinian cabbage</name>
    <dbReference type="NCBI Taxonomy" id="52824"/>
    <lineage>
        <taxon>Eukaryota</taxon>
        <taxon>Viridiplantae</taxon>
        <taxon>Streptophyta</taxon>
        <taxon>Embryophyta</taxon>
        <taxon>Tracheophyta</taxon>
        <taxon>Spermatophyta</taxon>
        <taxon>Magnoliopsida</taxon>
        <taxon>eudicotyledons</taxon>
        <taxon>Gunneridae</taxon>
        <taxon>Pentapetalae</taxon>
        <taxon>rosids</taxon>
        <taxon>malvids</taxon>
        <taxon>Brassicales</taxon>
        <taxon>Brassicaceae</taxon>
        <taxon>Brassiceae</taxon>
        <taxon>Brassica</taxon>
    </lineage>
</organism>
<feature type="region of interest" description="Disordered" evidence="2">
    <location>
        <begin position="374"/>
        <end position="399"/>
    </location>
</feature>
<keyword evidence="5" id="KW-1185">Reference proteome</keyword>
<dbReference type="PROSITE" id="PS50158">
    <property type="entry name" value="ZF_CCHC"/>
    <property type="match status" value="1"/>
</dbReference>
<feature type="compositionally biased region" description="Basic and acidic residues" evidence="2">
    <location>
        <begin position="467"/>
        <end position="483"/>
    </location>
</feature>
<feature type="domain" description="CCHC-type" evidence="3">
    <location>
        <begin position="218"/>
        <end position="233"/>
    </location>
</feature>
<dbReference type="EMBL" id="JAAMPC010000009">
    <property type="protein sequence ID" value="KAG2292299.1"/>
    <property type="molecule type" value="Genomic_DNA"/>
</dbReference>
<dbReference type="PANTHER" id="PTHR31286">
    <property type="entry name" value="GLYCINE-RICH CELL WALL STRUCTURAL PROTEIN 1.8-LIKE"/>
    <property type="match status" value="1"/>
</dbReference>
<keyword evidence="1" id="KW-0863">Zinc-finger</keyword>
<feature type="compositionally biased region" description="Polar residues" evidence="2">
    <location>
        <begin position="455"/>
        <end position="464"/>
    </location>
</feature>
<dbReference type="PANTHER" id="PTHR31286:SF99">
    <property type="entry name" value="DUF4283 DOMAIN-CONTAINING PROTEIN"/>
    <property type="match status" value="1"/>
</dbReference>
<evidence type="ECO:0000313" key="4">
    <source>
        <dbReference type="EMBL" id="KAG2292299.1"/>
    </source>
</evidence>
<dbReference type="OrthoDB" id="994333at2759"/>
<protein>
    <recommendedName>
        <fullName evidence="3">CCHC-type domain-containing protein</fullName>
    </recommendedName>
</protein>
<dbReference type="InterPro" id="IPR025558">
    <property type="entry name" value="DUF4283"/>
</dbReference>
<proteinExistence type="predicted"/>
<accession>A0A8X7RV41</accession>
<feature type="compositionally biased region" description="Basic and acidic residues" evidence="2">
    <location>
        <begin position="334"/>
        <end position="343"/>
    </location>
</feature>
<dbReference type="GO" id="GO:0003676">
    <property type="term" value="F:nucleic acid binding"/>
    <property type="evidence" value="ECO:0007669"/>
    <property type="project" value="InterPro"/>
</dbReference>
<name>A0A8X7RV41_BRACI</name>
<feature type="region of interest" description="Disordered" evidence="2">
    <location>
        <begin position="324"/>
        <end position="343"/>
    </location>
</feature>
<dbReference type="GO" id="GO:0008270">
    <property type="term" value="F:zinc ion binding"/>
    <property type="evidence" value="ECO:0007669"/>
    <property type="project" value="UniProtKB-KW"/>
</dbReference>
<dbReference type="Proteomes" id="UP000886595">
    <property type="component" value="Unassembled WGS sequence"/>
</dbReference>
<evidence type="ECO:0000256" key="2">
    <source>
        <dbReference type="SAM" id="MobiDB-lite"/>
    </source>
</evidence>
<evidence type="ECO:0000256" key="1">
    <source>
        <dbReference type="PROSITE-ProRule" id="PRU00047"/>
    </source>
</evidence>
<feature type="compositionally biased region" description="Basic and acidic residues" evidence="2">
    <location>
        <begin position="437"/>
        <end position="453"/>
    </location>
</feature>
<evidence type="ECO:0000259" key="3">
    <source>
        <dbReference type="PROSITE" id="PS50158"/>
    </source>
</evidence>
<reference evidence="4 5" key="1">
    <citation type="submission" date="2020-02" db="EMBL/GenBank/DDBJ databases">
        <authorList>
            <person name="Ma Q."/>
            <person name="Huang Y."/>
            <person name="Song X."/>
            <person name="Pei D."/>
        </authorList>
    </citation>
    <scope>NUCLEOTIDE SEQUENCE [LARGE SCALE GENOMIC DNA]</scope>
    <source>
        <strain evidence="4">Sxm20200214</strain>
        <tissue evidence="4">Leaf</tissue>
    </source>
</reference>
<feature type="region of interest" description="Disordered" evidence="2">
    <location>
        <begin position="428"/>
        <end position="483"/>
    </location>
</feature>
<evidence type="ECO:0000313" key="5">
    <source>
        <dbReference type="Proteomes" id="UP000886595"/>
    </source>
</evidence>
<dbReference type="Pfam" id="PF14111">
    <property type="entry name" value="DUF4283"/>
    <property type="match status" value="1"/>
</dbReference>
<dbReference type="AlphaFoldDB" id="A0A8X7RV41"/>
<sequence length="483" mass="53004">MEDIGEKGRPLGDPPDAPSSWVKKVIGCNEGGMPVPEEVVDEEFVESRLRLEFPNGEDGEPVITIGEEVLTAMNSLWKRCMIVRVLGRNVSLLNLTRKLKELWKPNGSMFVMDLPRNFFMVRFESEEEAFGSCLVVQAWNPDFDPLRDEIVTTPVWVRLSHIPVNLYHKTILMGIAKGLGARFARICVEVNLNKPLKGTMVINGERYWVSYEGISTICSTCGMYGHLAHACPRKSVERALATASTPVTKPHEITGDTGMVTEFTQVRPARRRPEQHNGGGGSMRNNEGRDMRGAKIIAGSRVREARNGSAVEIIKVSNRFGGLGEEGETEKLEDEVGRDGANKENENTINLSLRGSSRMFGKDVTCQSKLGKKKKAGNLRGPNPLKFKSRNVGPTRGLVFGPTRGEIGLSMSGKRLRVENECVGRPGGAFAGVGEIGRNEKGTEHGGEDREVQEQPATTANLSLDDSEARMGQDGESSKRVEA</sequence>
<keyword evidence="1" id="KW-0862">Zinc</keyword>
<feature type="region of interest" description="Disordered" evidence="2">
    <location>
        <begin position="268"/>
        <end position="288"/>
    </location>
</feature>
<keyword evidence="1" id="KW-0479">Metal-binding</keyword>
<dbReference type="InterPro" id="IPR040256">
    <property type="entry name" value="At4g02000-like"/>
</dbReference>